<evidence type="ECO:0000256" key="9">
    <source>
        <dbReference type="ARBA" id="ARBA00022723"/>
    </source>
</evidence>
<evidence type="ECO:0000256" key="4">
    <source>
        <dbReference type="ARBA" id="ARBA00006605"/>
    </source>
</evidence>
<dbReference type="PRINTS" id="PR00614">
    <property type="entry name" value="NIHGNASESMLL"/>
</dbReference>
<evidence type="ECO:0000313" key="20">
    <source>
        <dbReference type="EMBL" id="KDN94744.1"/>
    </source>
</evidence>
<protein>
    <recommendedName>
        <fullName evidence="6">hydrogenase (acceptor)</fullName>
        <ecNumber evidence="6">1.12.99.6</ecNumber>
    </recommendedName>
</protein>
<dbReference type="GO" id="GO:0051539">
    <property type="term" value="F:4 iron, 4 sulfur cluster binding"/>
    <property type="evidence" value="ECO:0007669"/>
    <property type="project" value="UniProtKB-KW"/>
</dbReference>
<keyword evidence="7" id="KW-1003">Cell membrane</keyword>
<feature type="binding site" evidence="22">
    <location>
        <position position="252"/>
    </location>
    <ligand>
        <name>[4Fe-4S] cluster</name>
        <dbReference type="ChEBI" id="CHEBI:49883"/>
    </ligand>
</feature>
<dbReference type="PROSITE" id="PS51318">
    <property type="entry name" value="TAT"/>
    <property type="match status" value="1"/>
</dbReference>
<feature type="binding site" evidence="22">
    <location>
        <position position="300"/>
    </location>
    <ligand>
        <name>[3Fe-4S] cluster</name>
        <dbReference type="ChEBI" id="CHEBI:21137"/>
    </ligand>
</feature>
<name>A0A066ZR71_HYDMR</name>
<comment type="cofactor">
    <cofactor evidence="2">
        <name>[4Fe-4S] cluster</name>
        <dbReference type="ChEBI" id="CHEBI:49883"/>
    </cofactor>
</comment>
<dbReference type="GO" id="GO:0033748">
    <property type="term" value="F:hydrogenase (acceptor) activity"/>
    <property type="evidence" value="ECO:0007669"/>
    <property type="project" value="UniProtKB-EC"/>
</dbReference>
<keyword evidence="11" id="KW-0560">Oxidoreductase</keyword>
<dbReference type="PDBsum" id="5Y34"/>
<evidence type="ECO:0000256" key="5">
    <source>
        <dbReference type="ARBA" id="ARBA00011771"/>
    </source>
</evidence>
<feature type="binding site" evidence="22">
    <location>
        <position position="286"/>
    </location>
    <ligand>
        <name>[4Fe-4S] cluster</name>
        <dbReference type="ChEBI" id="CHEBI:49883"/>
    </ligand>
</feature>
<evidence type="ECO:0000256" key="11">
    <source>
        <dbReference type="ARBA" id="ARBA00023002"/>
    </source>
</evidence>
<dbReference type="EMBL" id="JMIU01000001">
    <property type="protein sequence ID" value="KDN94744.1"/>
    <property type="molecule type" value="Genomic_DNA"/>
</dbReference>
<keyword evidence="21" id="KW-1185">Reference proteome</keyword>
<evidence type="ECO:0000256" key="8">
    <source>
        <dbReference type="ARBA" id="ARBA00022485"/>
    </source>
</evidence>
<reference evidence="22" key="1">
    <citation type="journal article" date="2011" name="Nature">
        <title>Structural basis for a [4Fe-3S] cluster in the oxygen-tolerant membrane-bound [NiFe]-hydrogenase.</title>
        <authorList>
            <person name="Shomura Y."/>
            <person name="Yoon K.S."/>
            <person name="Nishihara H."/>
            <person name="Higuchi Y."/>
        </authorList>
    </citation>
    <scope>X-RAY CRYSTALLOGRAPHY (1.32 ANGSTROMS) OF 57-339 IN COMPLEX WITH [3FE-4S] CLUSTER AND [4FE-4S] CLUSTER</scope>
</reference>
<evidence type="ECO:0000256" key="12">
    <source>
        <dbReference type="ARBA" id="ARBA00023004"/>
    </source>
</evidence>
<evidence type="ECO:0000256" key="7">
    <source>
        <dbReference type="ARBA" id="ARBA00022475"/>
    </source>
</evidence>
<evidence type="ECO:0000256" key="15">
    <source>
        <dbReference type="ARBA" id="ARBA00023291"/>
    </source>
</evidence>
<feature type="binding site" evidence="17">
    <location>
        <position position="255"/>
    </location>
    <ligand>
        <name>[4Fe-4S] cluster</name>
        <dbReference type="ChEBI" id="CHEBI:49883"/>
        <label>2</label>
    </ligand>
</feature>
<dbReference type="STRING" id="28885.EI16_00025"/>
<organism evidence="20 21">
    <name type="scientific">Hydrogenovibrio marinus</name>
    <dbReference type="NCBI Taxonomy" id="28885"/>
    <lineage>
        <taxon>Bacteria</taxon>
        <taxon>Pseudomonadati</taxon>
        <taxon>Pseudomonadota</taxon>
        <taxon>Gammaproteobacteria</taxon>
        <taxon>Thiotrichales</taxon>
        <taxon>Piscirickettsiaceae</taxon>
        <taxon>Hydrogenovibrio</taxon>
    </lineage>
</organism>
<comment type="similarity">
    <text evidence="4">Belongs to the [NiFe]/[NiFeSe] hydrogenase small subunit family.</text>
</comment>
<dbReference type="GO" id="GO:0005886">
    <property type="term" value="C:plasma membrane"/>
    <property type="evidence" value="ECO:0007669"/>
    <property type="project" value="UniProtKB-SubCell"/>
</dbReference>
<dbReference type="GO" id="GO:0046872">
    <property type="term" value="F:metal ion binding"/>
    <property type="evidence" value="ECO:0007669"/>
    <property type="project" value="UniProtKB-KW"/>
</dbReference>
<dbReference type="GO" id="GO:0009061">
    <property type="term" value="P:anaerobic respiration"/>
    <property type="evidence" value="ECO:0007669"/>
    <property type="project" value="TreeGrafter"/>
</dbReference>
<dbReference type="InterPro" id="IPR037148">
    <property type="entry name" value="NiFe-Hase_small_C_sf"/>
</dbReference>
<keyword evidence="10" id="KW-0732">Signal</keyword>
<evidence type="ECO:0000256" key="17">
    <source>
        <dbReference type="PIRSR" id="PIRSR000310-1"/>
    </source>
</evidence>
<feature type="binding site" evidence="17">
    <location>
        <position position="177"/>
    </location>
    <ligand>
        <name>[4Fe-4S] cluster</name>
        <dbReference type="ChEBI" id="CHEBI:49883"/>
        <label>1</label>
    </ligand>
</feature>
<dbReference type="GO" id="GO:0051538">
    <property type="term" value="F:3 iron, 4 sulfur cluster binding"/>
    <property type="evidence" value="ECO:0007669"/>
    <property type="project" value="UniProtKB-KW"/>
</dbReference>
<feature type="binding site" evidence="17">
    <location>
        <position position="252"/>
    </location>
    <ligand>
        <name>[4Fe-4S] cluster</name>
        <dbReference type="ChEBI" id="CHEBI:49883"/>
        <label>2</label>
    </ligand>
</feature>
<feature type="binding site" evidence="22">
    <location>
        <position position="316"/>
    </location>
    <ligand>
        <name>[3Fe-4S] cluster</name>
        <dbReference type="ChEBI" id="CHEBI:21137"/>
    </ligand>
</feature>
<evidence type="ECO:0000259" key="18">
    <source>
        <dbReference type="Pfam" id="PF01058"/>
    </source>
</evidence>
<keyword evidence="15 17" id="KW-0003">3Fe-4S</keyword>
<sequence>MKSCGAKELRVAALNAMSSQVETFYEVMRRQGITRRSFLKYCSLTAAALGLSPAYANKIAHAMETKPRTPVIWLHGLECTCCSESFIRSAHPLAKDVVLSMISLDYDDTLMAASGHAAEAILDEIKEKYKGNYILAVEGNPPLNQDGMSCIIGGRPFSEQLKRMADDAKAIISWGSCASWGCVQAAKPNPTQATPVHKFLGGGYDKPIIKVPGCPPIAEVMTGVITYMLTFDRIPELDRQGRPKMFYSQRIHDKCYRRPHFDAGQFVEEWDDEGARKGYCLYKVGCKGPTTYNACSTVRWNGGTSFPIQSGHGCIGCSEDGFWDKGSFYSRDTEMNAFGIEATADDIGKTAIGVVGAAVVAHAAISAVKAAQKKGDK</sequence>
<dbReference type="Gene3D" id="3.40.50.700">
    <property type="entry name" value="NADH:ubiquinone oxidoreductase-like, 20kDa subunit"/>
    <property type="match status" value="1"/>
</dbReference>
<dbReference type="InterPro" id="IPR001821">
    <property type="entry name" value="NiFe_hydrogenase_ssu"/>
</dbReference>
<feature type="binding site" evidence="22">
    <location>
        <position position="280"/>
    </location>
    <ligand>
        <name>[4Fe-4S] cluster</name>
        <dbReference type="ChEBI" id="CHEBI:49883"/>
    </ligand>
</feature>
<feature type="binding site" evidence="17">
    <location>
        <position position="214"/>
    </location>
    <ligand>
        <name>[4Fe-4S] cluster</name>
        <dbReference type="ChEBI" id="CHEBI:49883"/>
        <label>1</label>
    </ligand>
</feature>
<feature type="binding site" evidence="17">
    <location>
        <position position="286"/>
    </location>
    <ligand>
        <name>[4Fe-4S] cluster</name>
        <dbReference type="ChEBI" id="CHEBI:49883"/>
        <label>2</label>
    </ligand>
</feature>
<dbReference type="PIRSF" id="PIRSF000310">
    <property type="entry name" value="NiFe_hyd_ssu"/>
    <property type="match status" value="1"/>
</dbReference>
<keyword evidence="13 17" id="KW-0411">Iron-sulfur</keyword>
<comment type="subcellular location">
    <subcellularLocation>
        <location evidence="3">Cell membrane</location>
    </subcellularLocation>
</comment>
<evidence type="ECO:0000256" key="6">
    <source>
        <dbReference type="ARBA" id="ARBA00012082"/>
    </source>
</evidence>
<dbReference type="SMR" id="A0A066ZR71"/>
<proteinExistence type="evidence at protein level"/>
<evidence type="ECO:0007829" key="22">
    <source>
        <dbReference type="PDB" id="5Y34"/>
    </source>
</evidence>
<keyword evidence="9 17" id="KW-0479">Metal-binding</keyword>
<dbReference type="SUPFAM" id="SSF56770">
    <property type="entry name" value="HydA/Nqo6-like"/>
    <property type="match status" value="1"/>
</dbReference>
<dbReference type="PDB" id="5Y34">
    <property type="method" value="X-ray"/>
    <property type="resolution" value="1.32 A"/>
    <property type="chains" value="B/D=57-339"/>
</dbReference>
<feature type="binding site" evidence="17">
    <location>
        <position position="79"/>
    </location>
    <ligand>
        <name>[4Fe-4S] cluster</name>
        <dbReference type="ChEBI" id="CHEBI:49883"/>
        <label>1</label>
    </ligand>
</feature>
<feature type="binding site" evidence="22">
    <location>
        <position position="315"/>
    </location>
    <ligand>
        <name>[3Fe-4S] cluster</name>
        <dbReference type="ChEBI" id="CHEBI:21137"/>
    </ligand>
</feature>
<evidence type="ECO:0000256" key="10">
    <source>
        <dbReference type="ARBA" id="ARBA00022729"/>
    </source>
</evidence>
<dbReference type="Gene3D" id="4.10.480.10">
    <property type="entry name" value="Cytochrome-c3 hydrogenase, C-terminal domain"/>
    <property type="match status" value="1"/>
</dbReference>
<evidence type="ECO:0000313" key="21">
    <source>
        <dbReference type="Proteomes" id="UP000027341"/>
    </source>
</evidence>
<dbReference type="InterPro" id="IPR037024">
    <property type="entry name" value="NiFe_Hase_small_N_sf"/>
</dbReference>
<dbReference type="RefSeq" id="WP_272944484.1">
    <property type="nucleotide sequence ID" value="NZ_JMIU01000001.1"/>
</dbReference>
<evidence type="ECO:0000256" key="3">
    <source>
        <dbReference type="ARBA" id="ARBA00004236"/>
    </source>
</evidence>
<feature type="binding site" evidence="17">
    <location>
        <position position="280"/>
    </location>
    <ligand>
        <name>[4Fe-4S] cluster</name>
        <dbReference type="ChEBI" id="CHEBI:49883"/>
        <label>2</label>
    </ligand>
</feature>
<dbReference type="EC" id="1.12.99.6" evidence="6"/>
<keyword evidence="22" id="KW-0002">3D-structure</keyword>
<dbReference type="GO" id="GO:0009375">
    <property type="term" value="C:ferredoxin hydrogenase complex"/>
    <property type="evidence" value="ECO:0007669"/>
    <property type="project" value="InterPro"/>
</dbReference>
<evidence type="ECO:0000256" key="14">
    <source>
        <dbReference type="ARBA" id="ARBA00023136"/>
    </source>
</evidence>
<dbReference type="InterPro" id="IPR027394">
    <property type="entry name" value="Cytochrome-c3_hydrogenase_C"/>
</dbReference>
<dbReference type="InterPro" id="IPR006311">
    <property type="entry name" value="TAT_signal"/>
</dbReference>
<comment type="caution">
    <text evidence="20">The sequence shown here is derived from an EMBL/GenBank/DDBJ whole genome shotgun (WGS) entry which is preliminary data.</text>
</comment>
<feature type="binding site" evidence="17 22">
    <location>
        <position position="317"/>
    </location>
    <ligand>
        <name>[3Fe-4S] cluster</name>
        <dbReference type="ChEBI" id="CHEBI:21137"/>
    </ligand>
</feature>
<dbReference type="InterPro" id="IPR006137">
    <property type="entry name" value="NADH_UbQ_OxRdtase-like_20kDa"/>
</dbReference>
<feature type="binding site" evidence="17 22">
    <location>
        <position position="314"/>
    </location>
    <ligand>
        <name>[3Fe-4S] cluster</name>
        <dbReference type="ChEBI" id="CHEBI:21137"/>
    </ligand>
</feature>
<dbReference type="Pfam" id="PF14720">
    <property type="entry name" value="NiFe_hyd_SSU_C"/>
    <property type="match status" value="1"/>
</dbReference>
<dbReference type="GO" id="GO:0009055">
    <property type="term" value="F:electron transfer activity"/>
    <property type="evidence" value="ECO:0007669"/>
    <property type="project" value="TreeGrafter"/>
</dbReference>
<feature type="binding site" evidence="22">
    <location>
        <position position="255"/>
    </location>
    <ligand>
        <name>[4Fe-4S] cluster</name>
        <dbReference type="ChEBI" id="CHEBI:49883"/>
    </ligand>
</feature>
<keyword evidence="8 17" id="KW-0004">4Fe-4S</keyword>
<feature type="domain" description="NADH:ubiquinone oxidoreductase-like 20kDa subunit" evidence="18">
    <location>
        <begin position="79"/>
        <end position="227"/>
    </location>
</feature>
<feature type="domain" description="Cytochrome-c3 hydrogenase C-terminal" evidence="19">
    <location>
        <begin position="247"/>
        <end position="328"/>
    </location>
</feature>
<dbReference type="InterPro" id="IPR019546">
    <property type="entry name" value="TAT_signal_bac_arc"/>
</dbReference>
<dbReference type="PANTHER" id="PTHR30013:SF6">
    <property type="entry name" value="HYDROGENASE-1 SMALL CHAIN"/>
    <property type="match status" value="1"/>
</dbReference>
<comment type="catalytic activity">
    <reaction evidence="16">
        <text>H2 + A = AH2</text>
        <dbReference type="Rhea" id="RHEA:12116"/>
        <dbReference type="ChEBI" id="CHEBI:13193"/>
        <dbReference type="ChEBI" id="CHEBI:17499"/>
        <dbReference type="ChEBI" id="CHEBI:18276"/>
        <dbReference type="EC" id="1.12.99.6"/>
    </reaction>
</comment>
<dbReference type="GO" id="GO:0044569">
    <property type="term" value="C:[Ni-Fe] hydrogenase complex"/>
    <property type="evidence" value="ECO:0007669"/>
    <property type="project" value="TreeGrafter"/>
</dbReference>
<comment type="subunit">
    <text evidence="5">Heterodimer of a large and a small subunit.</text>
</comment>
<keyword evidence="14" id="KW-0472">Membrane</keyword>
<dbReference type="Pfam" id="PF01058">
    <property type="entry name" value="Oxidored_q6"/>
    <property type="match status" value="1"/>
</dbReference>
<dbReference type="NCBIfam" id="TIGR00391">
    <property type="entry name" value="hydA"/>
    <property type="match status" value="1"/>
</dbReference>
<dbReference type="GO" id="GO:0008901">
    <property type="term" value="F:ferredoxin hydrogenase activity"/>
    <property type="evidence" value="ECO:0007669"/>
    <property type="project" value="InterPro"/>
</dbReference>
<comment type="cofactor">
    <cofactor evidence="1">
        <name>[3Fe-4S] cluster</name>
        <dbReference type="ChEBI" id="CHEBI:21137"/>
    </cofactor>
</comment>
<evidence type="ECO:0000259" key="19">
    <source>
        <dbReference type="Pfam" id="PF14720"/>
    </source>
</evidence>
<dbReference type="Proteomes" id="UP000027341">
    <property type="component" value="Unassembled WGS sequence"/>
</dbReference>
<evidence type="ECO:0000256" key="13">
    <source>
        <dbReference type="ARBA" id="ARBA00023014"/>
    </source>
</evidence>
<dbReference type="FunFam" id="4.10.480.10:FF:000002">
    <property type="entry name" value="Hydrogenase-1 small chain"/>
    <property type="match status" value="1"/>
</dbReference>
<gene>
    <name evidence="20" type="ORF">EI16_00025</name>
</gene>
<reference evidence="20 21" key="2">
    <citation type="submission" date="2014-04" db="EMBL/GenBank/DDBJ databases">
        <title>Draft genome sequence of Hydrogenovibrio marinus MH-110, a model organism for aerobic H2 metabolism.</title>
        <authorList>
            <person name="Cha H.J."/>
            <person name="Jo B.H."/>
            <person name="Hwang B.H."/>
        </authorList>
    </citation>
    <scope>NUCLEOTIDE SEQUENCE [LARGE SCALE GENOMIC DNA]</scope>
    <source>
        <strain evidence="20 21">MH-110</strain>
    </source>
</reference>
<evidence type="ECO:0000256" key="2">
    <source>
        <dbReference type="ARBA" id="ARBA00001966"/>
    </source>
</evidence>
<accession>A0A066ZR71</accession>
<feature type="binding site" evidence="17 22">
    <location>
        <position position="295"/>
    </location>
    <ligand>
        <name>[3Fe-4S] cluster</name>
        <dbReference type="ChEBI" id="CHEBI:21137"/>
    </ligand>
</feature>
<feature type="binding site" evidence="17">
    <location>
        <position position="82"/>
    </location>
    <ligand>
        <name>[4Fe-4S] cluster</name>
        <dbReference type="ChEBI" id="CHEBI:49883"/>
        <label>1</label>
    </ligand>
</feature>
<keyword evidence="12 17" id="KW-0408">Iron</keyword>
<evidence type="ECO:0000256" key="1">
    <source>
        <dbReference type="ARBA" id="ARBA00001927"/>
    </source>
</evidence>
<dbReference type="PANTHER" id="PTHR30013">
    <property type="entry name" value="NIFE / NIFESE HYDROGENASE SMALL SUBUNIT FAMILY MEMBER"/>
    <property type="match status" value="1"/>
</dbReference>
<dbReference type="AlphaFoldDB" id="A0A066ZR71"/>
<dbReference type="NCBIfam" id="TIGR01409">
    <property type="entry name" value="TAT_signal_seq"/>
    <property type="match status" value="1"/>
</dbReference>
<evidence type="ECO:0000256" key="16">
    <source>
        <dbReference type="ARBA" id="ARBA00048757"/>
    </source>
</evidence>